<dbReference type="SUPFAM" id="SSF56801">
    <property type="entry name" value="Acetyl-CoA synthetase-like"/>
    <property type="match status" value="1"/>
</dbReference>
<dbReference type="GO" id="GO:0003987">
    <property type="term" value="F:acetate-CoA ligase activity"/>
    <property type="evidence" value="ECO:0007669"/>
    <property type="project" value="TreeGrafter"/>
</dbReference>
<dbReference type="Gene3D" id="3.40.50.12780">
    <property type="entry name" value="N-terminal domain of ligase-like"/>
    <property type="match status" value="1"/>
</dbReference>
<dbReference type="Proteomes" id="UP000249682">
    <property type="component" value="Chromosome"/>
</dbReference>
<reference evidence="1 2" key="1">
    <citation type="submission" date="2018-05" db="EMBL/GenBank/DDBJ databases">
        <title>Evolution of small genomes with special reference to Mycobacterium leprae.</title>
        <authorList>
            <person name="Mohanty P.S."/>
            <person name="Bansal A.K."/>
            <person name="Gupta U.D."/>
            <person name="Naaz F."/>
            <person name="Dwivedi V.D."/>
            <person name="Singh H."/>
            <person name="Gupta G."/>
            <person name="Sharma S."/>
            <person name="Arora M."/>
        </authorList>
    </citation>
    <scope>NUCLEOTIDE SEQUENCE [LARGE SCALE GENOMIC DNA]</scope>
    <source>
        <strain evidence="1 2">MRHRU-235-G</strain>
    </source>
</reference>
<protein>
    <submittedName>
        <fullName evidence="1">Uncharacterized protein</fullName>
    </submittedName>
</protein>
<proteinExistence type="predicted"/>
<dbReference type="PANTHER" id="PTHR24095">
    <property type="entry name" value="ACETYL-COENZYME A SYNTHETASE"/>
    <property type="match status" value="1"/>
</dbReference>
<dbReference type="PANTHER" id="PTHR24095:SF14">
    <property type="entry name" value="ACETYL-COENZYME A SYNTHETASE 1"/>
    <property type="match status" value="1"/>
</dbReference>
<dbReference type="InterPro" id="IPR042099">
    <property type="entry name" value="ANL_N_sf"/>
</dbReference>
<gene>
    <name evidence="1" type="ORF">DIJ64_12565</name>
</gene>
<organism evidence="1 2">
    <name type="scientific">Mycobacterium leprae</name>
    <dbReference type="NCBI Taxonomy" id="1769"/>
    <lineage>
        <taxon>Bacteria</taxon>
        <taxon>Bacillati</taxon>
        <taxon>Actinomycetota</taxon>
        <taxon>Actinomycetes</taxon>
        <taxon>Mycobacteriales</taxon>
        <taxon>Mycobacteriaceae</taxon>
        <taxon>Mycobacterium</taxon>
    </lineage>
</organism>
<name>A0AAD0KTD9_MYCLR</name>
<sequence length="77" mass="8249">MGTIHSVVFCGFATHALRARITDADTKLLIISDGQFRRNKPVSLKNTADKALTPGTDGATSTVEHILVVQRTGIDLS</sequence>
<dbReference type="GO" id="GO:0006085">
    <property type="term" value="P:acetyl-CoA biosynthetic process"/>
    <property type="evidence" value="ECO:0007669"/>
    <property type="project" value="TreeGrafter"/>
</dbReference>
<dbReference type="EMBL" id="CP029543">
    <property type="protein sequence ID" value="AWV48584.1"/>
    <property type="molecule type" value="Genomic_DNA"/>
</dbReference>
<evidence type="ECO:0000313" key="2">
    <source>
        <dbReference type="Proteomes" id="UP000249682"/>
    </source>
</evidence>
<dbReference type="AlphaFoldDB" id="A0AAD0KTD9"/>
<accession>A0AAD0KTD9</accession>
<evidence type="ECO:0000313" key="1">
    <source>
        <dbReference type="EMBL" id="AWV48584.1"/>
    </source>
</evidence>